<dbReference type="GO" id="GO:0016747">
    <property type="term" value="F:acyltransferase activity, transferring groups other than amino-acyl groups"/>
    <property type="evidence" value="ECO:0007669"/>
    <property type="project" value="InterPro"/>
</dbReference>
<dbReference type="EMBL" id="JACHMB010000001">
    <property type="protein sequence ID" value="MBB5780430.1"/>
    <property type="molecule type" value="Genomic_DNA"/>
</dbReference>
<protein>
    <submittedName>
        <fullName evidence="2">GNAT superfamily N-acetyltransferase</fullName>
    </submittedName>
</protein>
<accession>A0A7W9LE29</accession>
<feature type="domain" description="N-acetyltransferase" evidence="1">
    <location>
        <begin position="1"/>
        <end position="176"/>
    </location>
</feature>
<comment type="caution">
    <text evidence="2">The sequence shown here is derived from an EMBL/GenBank/DDBJ whole genome shotgun (WGS) entry which is preliminary data.</text>
</comment>
<dbReference type="Gene3D" id="3.40.630.30">
    <property type="match status" value="1"/>
</dbReference>
<dbReference type="InterPro" id="IPR016181">
    <property type="entry name" value="Acyl_CoA_acyltransferase"/>
</dbReference>
<dbReference type="RefSeq" id="WP_185073874.1">
    <property type="nucleotide sequence ID" value="NZ_JACHMB010000001.1"/>
</dbReference>
<sequence>MHHDGPGITAISAQIIDLYERCYAAPPWSETPEQLGRYPAKLAAGAAKPGFSALTTSDGAGRLTGVCYGWPTPDELSGNRVYDALVTAFGLPAATALTRGAFEVVELFVHPGHQGQGIGARLLDRMTAGRSSAWLITDPGAPAAGLYRRLGWREAGPLPPDFYPRSRASVFTLTRPDA</sequence>
<reference evidence="2 3" key="1">
    <citation type="submission" date="2020-08" db="EMBL/GenBank/DDBJ databases">
        <title>Sequencing the genomes of 1000 actinobacteria strains.</title>
        <authorList>
            <person name="Klenk H.-P."/>
        </authorList>
    </citation>
    <scope>NUCLEOTIDE SEQUENCE [LARGE SCALE GENOMIC DNA]</scope>
    <source>
        <strain evidence="2 3">DSM 45507</strain>
    </source>
</reference>
<dbReference type="PROSITE" id="PS51186">
    <property type="entry name" value="GNAT"/>
    <property type="match status" value="1"/>
</dbReference>
<gene>
    <name evidence="2" type="ORF">HD596_007186</name>
</gene>
<evidence type="ECO:0000313" key="3">
    <source>
        <dbReference type="Proteomes" id="UP000579153"/>
    </source>
</evidence>
<dbReference type="InterPro" id="IPR000182">
    <property type="entry name" value="GNAT_dom"/>
</dbReference>
<proteinExistence type="predicted"/>
<keyword evidence="2" id="KW-0808">Transferase</keyword>
<organism evidence="2 3">
    <name type="scientific">Nonomuraea jabiensis</name>
    <dbReference type="NCBI Taxonomy" id="882448"/>
    <lineage>
        <taxon>Bacteria</taxon>
        <taxon>Bacillati</taxon>
        <taxon>Actinomycetota</taxon>
        <taxon>Actinomycetes</taxon>
        <taxon>Streptosporangiales</taxon>
        <taxon>Streptosporangiaceae</taxon>
        <taxon>Nonomuraea</taxon>
    </lineage>
</organism>
<evidence type="ECO:0000313" key="2">
    <source>
        <dbReference type="EMBL" id="MBB5780430.1"/>
    </source>
</evidence>
<keyword evidence="3" id="KW-1185">Reference proteome</keyword>
<dbReference type="Pfam" id="PF13508">
    <property type="entry name" value="Acetyltransf_7"/>
    <property type="match status" value="1"/>
</dbReference>
<evidence type="ECO:0000259" key="1">
    <source>
        <dbReference type="PROSITE" id="PS51186"/>
    </source>
</evidence>
<dbReference type="CDD" id="cd04301">
    <property type="entry name" value="NAT_SF"/>
    <property type="match status" value="1"/>
</dbReference>
<dbReference type="SUPFAM" id="SSF55729">
    <property type="entry name" value="Acyl-CoA N-acyltransferases (Nat)"/>
    <property type="match status" value="1"/>
</dbReference>
<dbReference type="Proteomes" id="UP000579153">
    <property type="component" value="Unassembled WGS sequence"/>
</dbReference>
<dbReference type="AlphaFoldDB" id="A0A7W9LE29"/>
<name>A0A7W9LE29_9ACTN</name>